<dbReference type="Proteomes" id="UP000319502">
    <property type="component" value="Unassembled WGS sequence"/>
</dbReference>
<protein>
    <recommendedName>
        <fullName evidence="4">SdpI family protein</fullName>
    </recommendedName>
</protein>
<organism evidence="2 3">
    <name type="scientific">Denitromonas halophila</name>
    <dbReference type="NCBI Taxonomy" id="1629404"/>
    <lineage>
        <taxon>Bacteria</taxon>
        <taxon>Pseudomonadati</taxon>
        <taxon>Pseudomonadota</taxon>
        <taxon>Betaproteobacteria</taxon>
        <taxon>Rhodocyclales</taxon>
        <taxon>Zoogloeaceae</taxon>
        <taxon>Denitromonas</taxon>
    </lineage>
</organism>
<evidence type="ECO:0000313" key="2">
    <source>
        <dbReference type="EMBL" id="TVO57453.1"/>
    </source>
</evidence>
<comment type="caution">
    <text evidence="2">The sequence shown here is derived from an EMBL/GenBank/DDBJ whole genome shotgun (WGS) entry which is preliminary data.</text>
</comment>
<sequence length="124" mass="14045">MEVNFYVLPLYLGLFALAGLMLSRAWRIGKRNRLDLVANWSSVQLENPERYKPIYITINLIGGVLLIALAGLVLLVGLPFATWVSLAAFVFWSYFFAYQFLSWNAKKNAQNEAKAAEEAKKQKA</sequence>
<keyword evidence="1" id="KW-0472">Membrane</keyword>
<evidence type="ECO:0008006" key="4">
    <source>
        <dbReference type="Google" id="ProtNLM"/>
    </source>
</evidence>
<accession>A0A557QX24</accession>
<dbReference type="EMBL" id="VMNK01000006">
    <property type="protein sequence ID" value="TVO57453.1"/>
    <property type="molecule type" value="Genomic_DNA"/>
</dbReference>
<dbReference type="RefSeq" id="WP_144308932.1">
    <property type="nucleotide sequence ID" value="NZ_VMNK01000006.1"/>
</dbReference>
<gene>
    <name evidence="2" type="ORF">FHP91_07160</name>
</gene>
<keyword evidence="3" id="KW-1185">Reference proteome</keyword>
<feature type="transmembrane region" description="Helical" evidence="1">
    <location>
        <begin position="54"/>
        <end position="74"/>
    </location>
</feature>
<keyword evidence="1" id="KW-0812">Transmembrane</keyword>
<evidence type="ECO:0000256" key="1">
    <source>
        <dbReference type="SAM" id="Phobius"/>
    </source>
</evidence>
<evidence type="ECO:0000313" key="3">
    <source>
        <dbReference type="Proteomes" id="UP000319502"/>
    </source>
</evidence>
<dbReference type="AlphaFoldDB" id="A0A557QX24"/>
<proteinExistence type="predicted"/>
<keyword evidence="1" id="KW-1133">Transmembrane helix</keyword>
<name>A0A557QX24_9RHOO</name>
<reference evidence="2 3" key="1">
    <citation type="submission" date="2019-07" db="EMBL/GenBank/DDBJ databases">
        <title>The pathways for chlorine oxyanion respiration interact through the shared metabolite chlorate.</title>
        <authorList>
            <person name="Barnum T.P."/>
            <person name="Cheng Y."/>
            <person name="Hill K.A."/>
            <person name="Lucas L.N."/>
            <person name="Carlson H.K."/>
            <person name="Coates J.D."/>
        </authorList>
    </citation>
    <scope>NUCLEOTIDE SEQUENCE [LARGE SCALE GENOMIC DNA]</scope>
    <source>
        <strain evidence="2 3">SFB-3</strain>
    </source>
</reference>
<feature type="transmembrane region" description="Helical" evidence="1">
    <location>
        <begin position="80"/>
        <end position="101"/>
    </location>
</feature>
<feature type="transmembrane region" description="Helical" evidence="1">
    <location>
        <begin position="6"/>
        <end position="26"/>
    </location>
</feature>